<sequence length="253" mass="27795">MQEGAAILAPANGRVIMLVDDRTLSGIKAKGGSRQDMLDYQRLSKAHSNRLAIDHGDGSYSHYWHHKPYSARVRPGDYVAAGAHIADVGLSGTSVAHICFSLRDPLKPQGWDVRFRDSGLMPIQLRQGETYISSTESLAKGSKAFSDSVLQGHEFKANGVVMDGGQPLFTLPSGRLIEYSGRVLQEAAKVGFYLWPEAKSSEYVVTTKPDRFGRFKLSVLIPRNSRGVRQYTIAITTPDGRLSYPATSIVNIR</sequence>
<organism evidence="2 3">
    <name type="scientific">Oceanicoccus sagamiensis</name>
    <dbReference type="NCBI Taxonomy" id="716816"/>
    <lineage>
        <taxon>Bacteria</taxon>
        <taxon>Pseudomonadati</taxon>
        <taxon>Pseudomonadota</taxon>
        <taxon>Gammaproteobacteria</taxon>
        <taxon>Cellvibrionales</taxon>
        <taxon>Spongiibacteraceae</taxon>
        <taxon>Oceanicoccus</taxon>
    </lineage>
</organism>
<evidence type="ECO:0000313" key="3">
    <source>
        <dbReference type="Proteomes" id="UP000193450"/>
    </source>
</evidence>
<keyword evidence="3" id="KW-1185">Reference proteome</keyword>
<dbReference type="STRING" id="716816.BST96_03855"/>
<reference evidence="2 3" key="1">
    <citation type="submission" date="2016-11" db="EMBL/GenBank/DDBJ databases">
        <title>Trade-off between light-utilization and light-protection in marine flavobacteria.</title>
        <authorList>
            <person name="Kumagai Y."/>
        </authorList>
    </citation>
    <scope>NUCLEOTIDE SEQUENCE [LARGE SCALE GENOMIC DNA]</scope>
    <source>
        <strain evidence="2 3">NBRC 107125</strain>
    </source>
</reference>
<evidence type="ECO:0000313" key="2">
    <source>
        <dbReference type="EMBL" id="ARN73314.1"/>
    </source>
</evidence>
<name>A0A1X9N894_9GAMM</name>
<feature type="domain" description="M23ase beta-sheet core" evidence="1">
    <location>
        <begin position="2"/>
        <end position="104"/>
    </location>
</feature>
<dbReference type="Gene3D" id="2.70.70.10">
    <property type="entry name" value="Glucose Permease (Domain IIA)"/>
    <property type="match status" value="1"/>
</dbReference>
<dbReference type="InterPro" id="IPR011055">
    <property type="entry name" value="Dup_hybrid_motif"/>
</dbReference>
<dbReference type="InterPro" id="IPR016047">
    <property type="entry name" value="M23ase_b-sheet_dom"/>
</dbReference>
<dbReference type="KEGG" id="osg:BST96_03855"/>
<dbReference type="SUPFAM" id="SSF51261">
    <property type="entry name" value="Duplicated hybrid motif"/>
    <property type="match status" value="1"/>
</dbReference>
<dbReference type="Proteomes" id="UP000193450">
    <property type="component" value="Chromosome"/>
</dbReference>
<evidence type="ECO:0000259" key="1">
    <source>
        <dbReference type="Pfam" id="PF01551"/>
    </source>
</evidence>
<dbReference type="RefSeq" id="WP_085757426.1">
    <property type="nucleotide sequence ID" value="NZ_CP019343.1"/>
</dbReference>
<dbReference type="AlphaFoldDB" id="A0A1X9N894"/>
<proteinExistence type="predicted"/>
<gene>
    <name evidence="2" type="ORF">BST96_03855</name>
</gene>
<accession>A0A1X9N894</accession>
<dbReference type="EMBL" id="CP019343">
    <property type="protein sequence ID" value="ARN73314.1"/>
    <property type="molecule type" value="Genomic_DNA"/>
</dbReference>
<dbReference type="OrthoDB" id="5489603at2"/>
<dbReference type="Pfam" id="PF01551">
    <property type="entry name" value="Peptidase_M23"/>
    <property type="match status" value="1"/>
</dbReference>
<dbReference type="CDD" id="cd12797">
    <property type="entry name" value="M23_peptidase"/>
    <property type="match status" value="1"/>
</dbReference>
<protein>
    <recommendedName>
        <fullName evidence="1">M23ase beta-sheet core domain-containing protein</fullName>
    </recommendedName>
</protein>